<gene>
    <name evidence="1" type="ORF">G3I66_11720</name>
</gene>
<proteinExistence type="predicted"/>
<dbReference type="EMBL" id="JAAGMQ010000344">
    <property type="protein sequence ID" value="NEC33840.1"/>
    <property type="molecule type" value="Genomic_DNA"/>
</dbReference>
<name>A0A6G3TAW7_9ACTN</name>
<sequence>MTRIGTDDFPAGLDHWTDRDWEDYRARIEHGEGGVSAIDTVQRGRQCRVLSGPPQESAR</sequence>
<reference evidence="1 2" key="1">
    <citation type="submission" date="2020-01" db="EMBL/GenBank/DDBJ databases">
        <title>Insect and environment-associated Actinomycetes.</title>
        <authorList>
            <person name="Currrie C."/>
            <person name="Chevrette M."/>
            <person name="Carlson C."/>
            <person name="Stubbendieck R."/>
            <person name="Wendt-Pienkowski E."/>
        </authorList>
    </citation>
    <scope>NUCLEOTIDE SEQUENCE [LARGE SCALE GENOMIC DNA]</scope>
    <source>
        <strain evidence="1 2">SID7739</strain>
    </source>
</reference>
<evidence type="ECO:0000313" key="2">
    <source>
        <dbReference type="Proteomes" id="UP000475666"/>
    </source>
</evidence>
<dbReference type="RefSeq" id="WP_164273418.1">
    <property type="nucleotide sequence ID" value="NZ_JAAGMQ010000344.1"/>
</dbReference>
<dbReference type="Proteomes" id="UP000475666">
    <property type="component" value="Unassembled WGS sequence"/>
</dbReference>
<accession>A0A6G3TAW7</accession>
<comment type="caution">
    <text evidence="1">The sequence shown here is derived from an EMBL/GenBank/DDBJ whole genome shotgun (WGS) entry which is preliminary data.</text>
</comment>
<dbReference type="AlphaFoldDB" id="A0A6G3TAW7"/>
<protein>
    <submittedName>
        <fullName evidence="1">Uncharacterized protein</fullName>
    </submittedName>
</protein>
<organism evidence="1 2">
    <name type="scientific">Streptomyces rubrogriseus</name>
    <dbReference type="NCBI Taxonomy" id="194673"/>
    <lineage>
        <taxon>Bacteria</taxon>
        <taxon>Bacillati</taxon>
        <taxon>Actinomycetota</taxon>
        <taxon>Actinomycetes</taxon>
        <taxon>Kitasatosporales</taxon>
        <taxon>Streptomycetaceae</taxon>
        <taxon>Streptomyces</taxon>
        <taxon>Streptomyces violaceoruber group</taxon>
    </lineage>
</organism>
<evidence type="ECO:0000313" key="1">
    <source>
        <dbReference type="EMBL" id="NEC33840.1"/>
    </source>
</evidence>